<protein>
    <recommendedName>
        <fullName evidence="3">Galactose mutarotase</fullName>
    </recommendedName>
</protein>
<dbReference type="Proteomes" id="UP001165270">
    <property type="component" value="Unassembled WGS sequence"/>
</dbReference>
<organism evidence="1 2">
    <name type="scientific">Streptomyces spinosisporus</name>
    <dbReference type="NCBI Taxonomy" id="2927582"/>
    <lineage>
        <taxon>Bacteria</taxon>
        <taxon>Bacillati</taxon>
        <taxon>Actinomycetota</taxon>
        <taxon>Actinomycetes</taxon>
        <taxon>Kitasatosporales</taxon>
        <taxon>Streptomycetaceae</taxon>
        <taxon>Streptomyces</taxon>
    </lineage>
</organism>
<dbReference type="RefSeq" id="WP_242712773.1">
    <property type="nucleotide sequence ID" value="NZ_JALDAX010000019.1"/>
</dbReference>
<evidence type="ECO:0000313" key="2">
    <source>
        <dbReference type="Proteomes" id="UP001165270"/>
    </source>
</evidence>
<keyword evidence="2" id="KW-1185">Reference proteome</keyword>
<gene>
    <name evidence="1" type="ORF">MQN93_35505</name>
</gene>
<name>A0ABS9XUM6_9ACTN</name>
<accession>A0ABS9XUM6</accession>
<dbReference type="InterPro" id="IPR014718">
    <property type="entry name" value="GH-type_carb-bd"/>
</dbReference>
<proteinExistence type="predicted"/>
<comment type="caution">
    <text evidence="1">The sequence shown here is derived from an EMBL/GenBank/DDBJ whole genome shotgun (WGS) entry which is preliminary data.</text>
</comment>
<dbReference type="EMBL" id="JALDAX010000019">
    <property type="protein sequence ID" value="MCI3245031.1"/>
    <property type="molecule type" value="Genomic_DNA"/>
</dbReference>
<sequence>MSAPRIVTDPAHGGRWTSLRVGGREWLWRRDGVGREDVSAGDAFVDAGGLEECVPTVRGTPDHGDAWSRAWTSDGAGTESVRCERFSLHRTVGEDGGVDYVLSAEPGFRFVWAAHALLDLSTRATVQLPEGAVTRLYPSANGSWVEGSWPAPGGTRLDRFGPDDGTAVGAVVDASHVCVHDDEDRLSFALEISGGVPQPVSIALWRNLGGFPDTDPYRSTGVEPMLGRVFDLAEAGPGDAARVPASGEVRWRLTVSAGCNCP</sequence>
<reference evidence="1" key="1">
    <citation type="submission" date="2022-03" db="EMBL/GenBank/DDBJ databases">
        <title>Streptomyces 7R015 and 7R016 isolated from Barleria lupulina in Thailand.</title>
        <authorList>
            <person name="Kanchanasin P."/>
            <person name="Phongsopitanun W."/>
            <person name="Tanasupawat S."/>
        </authorList>
    </citation>
    <scope>NUCLEOTIDE SEQUENCE</scope>
    <source>
        <strain evidence="1">7R016</strain>
    </source>
</reference>
<evidence type="ECO:0000313" key="1">
    <source>
        <dbReference type="EMBL" id="MCI3245031.1"/>
    </source>
</evidence>
<evidence type="ECO:0008006" key="3">
    <source>
        <dbReference type="Google" id="ProtNLM"/>
    </source>
</evidence>
<dbReference type="Gene3D" id="2.70.98.10">
    <property type="match status" value="1"/>
</dbReference>